<feature type="compositionally biased region" description="Basic and acidic residues" evidence="2">
    <location>
        <begin position="13"/>
        <end position="24"/>
    </location>
</feature>
<protein>
    <recommendedName>
        <fullName evidence="3">HTH CENPB-type domain-containing protein</fullName>
    </recommendedName>
</protein>
<keyword evidence="5" id="KW-1185">Reference proteome</keyword>
<dbReference type="PANTHER" id="PTHR19303">
    <property type="entry name" value="TRANSPOSON"/>
    <property type="match status" value="1"/>
</dbReference>
<feature type="domain" description="HTH CENPB-type" evidence="3">
    <location>
        <begin position="123"/>
        <end position="196"/>
    </location>
</feature>
<dbReference type="GO" id="GO:0005634">
    <property type="term" value="C:nucleus"/>
    <property type="evidence" value="ECO:0007669"/>
    <property type="project" value="TreeGrafter"/>
</dbReference>
<gene>
    <name evidence="4" type="ORF">MYCIT1_LOCUS34654</name>
</gene>
<comment type="caution">
    <text evidence="4">The sequence shown here is derived from an EMBL/GenBank/DDBJ whole genome shotgun (WGS) entry which is preliminary data.</text>
</comment>
<accession>A0AAD2HYV9</accession>
<dbReference type="GO" id="GO:0003677">
    <property type="term" value="F:DNA binding"/>
    <property type="evidence" value="ECO:0007669"/>
    <property type="project" value="UniProtKB-KW"/>
</dbReference>
<dbReference type="PANTHER" id="PTHR19303:SF73">
    <property type="entry name" value="PROTEIN PDC2"/>
    <property type="match status" value="1"/>
</dbReference>
<dbReference type="InterPro" id="IPR009057">
    <property type="entry name" value="Homeodomain-like_sf"/>
</dbReference>
<feature type="region of interest" description="Disordered" evidence="2">
    <location>
        <begin position="317"/>
        <end position="350"/>
    </location>
</feature>
<dbReference type="InterPro" id="IPR006600">
    <property type="entry name" value="HTH_CenpB_DNA-bd_dom"/>
</dbReference>
<dbReference type="Proteomes" id="UP001295794">
    <property type="component" value="Unassembled WGS sequence"/>
</dbReference>
<dbReference type="PROSITE" id="PS51253">
    <property type="entry name" value="HTH_CENPB"/>
    <property type="match status" value="1"/>
</dbReference>
<feature type="compositionally biased region" description="Low complexity" evidence="2">
    <location>
        <begin position="337"/>
        <end position="350"/>
    </location>
</feature>
<keyword evidence="1" id="KW-0238">DNA-binding</keyword>
<evidence type="ECO:0000313" key="5">
    <source>
        <dbReference type="Proteomes" id="UP001295794"/>
    </source>
</evidence>
<name>A0AAD2HYV9_9AGAR</name>
<sequence length="572" mass="63868">MPVEPTAKSCVVRARDRDPTEARAKAATRVKPGPKLNGTHRSSAILGQEGRKNLTNYDWLQVIQYAEKNPGTKQKAVIEFFASRSNAEGGKLFFTQGALSKHLNPEKKAALLKLAAENSAALLLKRERVVTSPEVDRGLGLWALDMEQKNRAVTGAMLIEQRKRLEIALNVPEERRLRGTGWLESFKKAHGLSERRRHGEAGSVDLAAVEVERKRLVRLTSRYAPENIWNADETSFLPSLPPDRTLCTTHMSGTKRDKFRISALVACNSIGTEKLDLIGMRMLENAWNHVTPSTIANCWTHTKITPKETDEWEEIFVDPNAPDSSDSESEEPKMDKPAASPEKPASAKANSDAWDVILEFATTEMSLPQAEQGLERVLGTDYYPKDWNAPLDAVMACEGDSIKAELAVRDLMAAQTEAAAKGPLRRFACNRHLRAAEDALSDTIQTLATERCIRGILPLLDDILDPLIERQEPGSSVLGFADGDNTNEIIQHMRRVDQEELEAEIEEEEEPEFSFDKKEAIAAIKLLEQIARHRPDLDSTLTLGPQLRKMHVGLTKEIEQGKKQTELSQYFK</sequence>
<dbReference type="Pfam" id="PF03221">
    <property type="entry name" value="HTH_Tnp_Tc5"/>
    <property type="match status" value="1"/>
</dbReference>
<dbReference type="AlphaFoldDB" id="A0AAD2HYV9"/>
<evidence type="ECO:0000256" key="2">
    <source>
        <dbReference type="SAM" id="MobiDB-lite"/>
    </source>
</evidence>
<proteinExistence type="predicted"/>
<organism evidence="4 5">
    <name type="scientific">Mycena citricolor</name>
    <dbReference type="NCBI Taxonomy" id="2018698"/>
    <lineage>
        <taxon>Eukaryota</taxon>
        <taxon>Fungi</taxon>
        <taxon>Dikarya</taxon>
        <taxon>Basidiomycota</taxon>
        <taxon>Agaricomycotina</taxon>
        <taxon>Agaricomycetes</taxon>
        <taxon>Agaricomycetidae</taxon>
        <taxon>Agaricales</taxon>
        <taxon>Marasmiineae</taxon>
        <taxon>Mycenaceae</taxon>
        <taxon>Mycena</taxon>
    </lineage>
</organism>
<evidence type="ECO:0000259" key="3">
    <source>
        <dbReference type="PROSITE" id="PS51253"/>
    </source>
</evidence>
<dbReference type="EMBL" id="CAVNYO010000460">
    <property type="protein sequence ID" value="CAK5282692.1"/>
    <property type="molecule type" value="Genomic_DNA"/>
</dbReference>
<evidence type="ECO:0000313" key="4">
    <source>
        <dbReference type="EMBL" id="CAK5282692.1"/>
    </source>
</evidence>
<reference evidence="4" key="1">
    <citation type="submission" date="2023-11" db="EMBL/GenBank/DDBJ databases">
        <authorList>
            <person name="De Vega J J."/>
            <person name="De Vega J J."/>
        </authorList>
    </citation>
    <scope>NUCLEOTIDE SEQUENCE</scope>
</reference>
<dbReference type="SUPFAM" id="SSF46689">
    <property type="entry name" value="Homeodomain-like"/>
    <property type="match status" value="1"/>
</dbReference>
<feature type="region of interest" description="Disordered" evidence="2">
    <location>
        <begin position="13"/>
        <end position="41"/>
    </location>
</feature>
<dbReference type="InterPro" id="IPR050863">
    <property type="entry name" value="CenT-Element_Derived"/>
</dbReference>
<evidence type="ECO:0000256" key="1">
    <source>
        <dbReference type="ARBA" id="ARBA00023125"/>
    </source>
</evidence>